<accession>A0A9D7E743</accession>
<feature type="chain" id="PRO_5038563977" evidence="2">
    <location>
        <begin position="22"/>
        <end position="154"/>
    </location>
</feature>
<dbReference type="InterPro" id="IPR021455">
    <property type="entry name" value="DUF3106"/>
</dbReference>
<gene>
    <name evidence="3" type="ORF">IPH26_19925</name>
</gene>
<protein>
    <submittedName>
        <fullName evidence="3">DUF3106 domain-containing protein</fullName>
    </submittedName>
</protein>
<dbReference type="Proteomes" id="UP000807785">
    <property type="component" value="Unassembled WGS sequence"/>
</dbReference>
<comment type="caution">
    <text evidence="3">The sequence shown here is derived from an EMBL/GenBank/DDBJ whole genome shotgun (WGS) entry which is preliminary data.</text>
</comment>
<evidence type="ECO:0000256" key="1">
    <source>
        <dbReference type="SAM" id="MobiDB-lite"/>
    </source>
</evidence>
<dbReference type="AlphaFoldDB" id="A0A9D7E743"/>
<keyword evidence="2" id="KW-0732">Signal</keyword>
<proteinExistence type="predicted"/>
<dbReference type="Pfam" id="PF11304">
    <property type="entry name" value="DUF3106"/>
    <property type="match status" value="1"/>
</dbReference>
<feature type="region of interest" description="Disordered" evidence="1">
    <location>
        <begin position="68"/>
        <end position="154"/>
    </location>
</feature>
<feature type="signal peptide" evidence="2">
    <location>
        <begin position="1"/>
        <end position="21"/>
    </location>
</feature>
<evidence type="ECO:0000313" key="3">
    <source>
        <dbReference type="EMBL" id="MBK6975102.1"/>
    </source>
</evidence>
<reference evidence="3" key="1">
    <citation type="submission" date="2020-10" db="EMBL/GenBank/DDBJ databases">
        <title>Connecting structure to function with the recovery of over 1000 high-quality activated sludge metagenome-assembled genomes encoding full-length rRNA genes using long-read sequencing.</title>
        <authorList>
            <person name="Singleton C.M."/>
            <person name="Petriglieri F."/>
            <person name="Kristensen J.M."/>
            <person name="Kirkegaard R.H."/>
            <person name="Michaelsen T.Y."/>
            <person name="Andersen M.H."/>
            <person name="Karst S.M."/>
            <person name="Dueholm M.S."/>
            <person name="Nielsen P.H."/>
            <person name="Albertsen M."/>
        </authorList>
    </citation>
    <scope>NUCLEOTIDE SEQUENCE</scope>
    <source>
        <strain evidence="3">Bjer_18-Q3-R1-45_BAT3C.347</strain>
    </source>
</reference>
<evidence type="ECO:0000256" key="2">
    <source>
        <dbReference type="SAM" id="SignalP"/>
    </source>
</evidence>
<feature type="compositionally biased region" description="Basic and acidic residues" evidence="1">
    <location>
        <begin position="90"/>
        <end position="134"/>
    </location>
</feature>
<name>A0A9D7E743_9PROT</name>
<organism evidence="3 4">
    <name type="scientific">Candidatus Methylophosphatis roskildensis</name>
    <dbReference type="NCBI Taxonomy" id="2899263"/>
    <lineage>
        <taxon>Bacteria</taxon>
        <taxon>Pseudomonadati</taxon>
        <taxon>Pseudomonadota</taxon>
        <taxon>Betaproteobacteria</taxon>
        <taxon>Nitrosomonadales</taxon>
        <taxon>Sterolibacteriaceae</taxon>
        <taxon>Candidatus Methylophosphatis</taxon>
    </lineage>
</organism>
<sequence>MAKARFSGLILVLALLGPAHAAGPLDTAPSWSAMSAQEQRALAPLAAEWDTLDGTRKTKWLGLARRFPSMTPQEQERVQARMTDWAKLTPEQRNKARDQYRSMRKSPPEEREALKQRWQEYENLSPEERQHMTDKAAQPANRLPGKPATGAARP</sequence>
<evidence type="ECO:0000313" key="4">
    <source>
        <dbReference type="Proteomes" id="UP000807785"/>
    </source>
</evidence>
<dbReference type="EMBL" id="JADJEV010000005">
    <property type="protein sequence ID" value="MBK6975102.1"/>
    <property type="molecule type" value="Genomic_DNA"/>
</dbReference>